<protein>
    <recommendedName>
        <fullName evidence="3">Replication factor A protein 3</fullName>
    </recommendedName>
</protein>
<dbReference type="AlphaFoldDB" id="A0A2P7YQU1"/>
<dbReference type="Pfam" id="PF12658">
    <property type="entry name" value="Ten1"/>
    <property type="match status" value="1"/>
</dbReference>
<dbReference type="GeneID" id="36566292"/>
<dbReference type="Gene3D" id="2.40.50.140">
    <property type="entry name" value="Nucleic acid-binding proteins"/>
    <property type="match status" value="1"/>
</dbReference>
<gene>
    <name evidence="1" type="ORF">C7M61_002903</name>
</gene>
<sequence>MPRIVLDPAVLPLQYPKASTAKVQKVRIVAQVSEHKPPFLFLVRVPNLPELHTQVVLDGAPAEPEPVPINIENLHVQGDCLRKGTIVSVWGTYDGDSVTAWECKPANGQELLDGGSEILAEASNLVDL</sequence>
<dbReference type="Proteomes" id="UP000241107">
    <property type="component" value="Unassembled WGS sequence"/>
</dbReference>
<name>A0A2P7YQU1_9ASCO</name>
<evidence type="ECO:0000313" key="2">
    <source>
        <dbReference type="Proteomes" id="UP000241107"/>
    </source>
</evidence>
<dbReference type="RefSeq" id="XP_024713666.1">
    <property type="nucleotide sequence ID" value="XM_024858260.1"/>
</dbReference>
<dbReference type="GO" id="GO:0043047">
    <property type="term" value="F:single-stranded telomeric DNA binding"/>
    <property type="evidence" value="ECO:0007669"/>
    <property type="project" value="InterPro"/>
</dbReference>
<accession>A0A2P7YQU1</accession>
<dbReference type="VEuPathDB" id="FungiDB:C7M61_002903"/>
<proteinExistence type="predicted"/>
<dbReference type="EMBL" id="PYFQ01000006">
    <property type="protein sequence ID" value="PSK38341.1"/>
    <property type="molecule type" value="Genomic_DNA"/>
</dbReference>
<dbReference type="GO" id="GO:1990879">
    <property type="term" value="C:CST complex"/>
    <property type="evidence" value="ECO:0007669"/>
    <property type="project" value="InterPro"/>
</dbReference>
<dbReference type="OrthoDB" id="4022411at2759"/>
<evidence type="ECO:0000313" key="1">
    <source>
        <dbReference type="EMBL" id="PSK38341.1"/>
    </source>
</evidence>
<evidence type="ECO:0008006" key="3">
    <source>
        <dbReference type="Google" id="ProtNLM"/>
    </source>
</evidence>
<dbReference type="InterPro" id="IPR012340">
    <property type="entry name" value="NA-bd_OB-fold"/>
</dbReference>
<reference evidence="1 2" key="1">
    <citation type="submission" date="2018-03" db="EMBL/GenBank/DDBJ databases">
        <title>Candida pseudohaemulonii genome assembly and annotation.</title>
        <authorList>
            <person name="Munoz J.F."/>
            <person name="Gade L.G."/>
            <person name="Chow N.A."/>
            <person name="Litvintseva A.P."/>
            <person name="Loparev V.N."/>
            <person name="Cuomo C.A."/>
        </authorList>
    </citation>
    <scope>NUCLEOTIDE SEQUENCE [LARGE SCALE GENOMIC DNA]</scope>
    <source>
        <strain evidence="1 2">B12108</strain>
    </source>
</reference>
<comment type="caution">
    <text evidence="1">The sequence shown here is derived from an EMBL/GenBank/DDBJ whole genome shotgun (WGS) entry which is preliminary data.</text>
</comment>
<organism evidence="1 2">
    <name type="scientific">Candidozyma pseudohaemuli</name>
    <dbReference type="NCBI Taxonomy" id="418784"/>
    <lineage>
        <taxon>Eukaryota</taxon>
        <taxon>Fungi</taxon>
        <taxon>Dikarya</taxon>
        <taxon>Ascomycota</taxon>
        <taxon>Saccharomycotina</taxon>
        <taxon>Pichiomycetes</taxon>
        <taxon>Metschnikowiaceae</taxon>
        <taxon>Candidozyma</taxon>
    </lineage>
</organism>
<dbReference type="InterPro" id="IPR024222">
    <property type="entry name" value="Ten1_fungal"/>
</dbReference>
<keyword evidence="2" id="KW-1185">Reference proteome</keyword>
<dbReference type="GO" id="GO:0016233">
    <property type="term" value="P:telomere capping"/>
    <property type="evidence" value="ECO:0007669"/>
    <property type="project" value="InterPro"/>
</dbReference>